<feature type="transmembrane region" description="Helical" evidence="8">
    <location>
        <begin position="194"/>
        <end position="215"/>
    </location>
</feature>
<accession>A0ABU0AUM6</accession>
<evidence type="ECO:0000256" key="4">
    <source>
        <dbReference type="ARBA" id="ARBA00022475"/>
    </source>
</evidence>
<dbReference type="Pfam" id="PF03547">
    <property type="entry name" value="Mem_trans"/>
    <property type="match status" value="1"/>
</dbReference>
<dbReference type="Proteomes" id="UP001236559">
    <property type="component" value="Unassembled WGS sequence"/>
</dbReference>
<keyword evidence="10" id="KW-1185">Reference proteome</keyword>
<comment type="similarity">
    <text evidence="2">Belongs to the auxin efflux carrier (TC 2.A.69) family.</text>
</comment>
<gene>
    <name evidence="9" type="ORF">J2S72_000139</name>
</gene>
<dbReference type="InterPro" id="IPR004776">
    <property type="entry name" value="Mem_transp_PIN-like"/>
</dbReference>
<evidence type="ECO:0000256" key="5">
    <source>
        <dbReference type="ARBA" id="ARBA00022692"/>
    </source>
</evidence>
<dbReference type="Gene3D" id="1.20.1530.20">
    <property type="match status" value="1"/>
</dbReference>
<comment type="subcellular location">
    <subcellularLocation>
        <location evidence="1">Cell membrane</location>
        <topology evidence="1">Multi-pass membrane protein</topology>
    </subcellularLocation>
</comment>
<proteinExistence type="inferred from homology"/>
<keyword evidence="3" id="KW-0813">Transport</keyword>
<comment type="caution">
    <text evidence="9">The sequence shown here is derived from an EMBL/GenBank/DDBJ whole genome shotgun (WGS) entry which is preliminary data.</text>
</comment>
<dbReference type="EMBL" id="JAUSTN010000001">
    <property type="protein sequence ID" value="MDQ0274143.1"/>
    <property type="molecule type" value="Genomic_DNA"/>
</dbReference>
<feature type="transmembrane region" description="Helical" evidence="8">
    <location>
        <begin position="94"/>
        <end position="118"/>
    </location>
</feature>
<keyword evidence="7 8" id="KW-0472">Membrane</keyword>
<evidence type="ECO:0000256" key="6">
    <source>
        <dbReference type="ARBA" id="ARBA00022989"/>
    </source>
</evidence>
<evidence type="ECO:0000256" key="1">
    <source>
        <dbReference type="ARBA" id="ARBA00004651"/>
    </source>
</evidence>
<evidence type="ECO:0000256" key="3">
    <source>
        <dbReference type="ARBA" id="ARBA00022448"/>
    </source>
</evidence>
<dbReference type="PANTHER" id="PTHR36838">
    <property type="entry name" value="AUXIN EFFLUX CARRIER FAMILY PROTEIN"/>
    <property type="match status" value="1"/>
</dbReference>
<feature type="transmembrane region" description="Helical" evidence="8">
    <location>
        <begin position="252"/>
        <end position="270"/>
    </location>
</feature>
<feature type="transmembrane region" description="Helical" evidence="8">
    <location>
        <begin position="167"/>
        <end position="188"/>
    </location>
</feature>
<sequence length="303" mass="34345">MNEVLNKCLILMLTIFTGYSIKRFKIYSPETNAGINDLCFSLLFPLTILMSFYQKDMNIVSISFILFTIFLFAINLFYSIFLANILVKENIGMWIVSANAIFRGNFIIMGIPIISSLVGEKGLVLTGIAIGLSQIFYNFASVLFYSKLDNTKISLKKIISNIFKNNMMLGGILGVFLMIFKINLGIFADLFRNVGSISSSLALMCMGYNLGFIDIKKYLKSALIISFFKLVLFPTIVLVLLKFFKFPLEESIVSLVLFGAPVAVNTFTYAKRYNTQVQLAEYYIIISTLLFIFTIQLFLRFVI</sequence>
<feature type="transmembrane region" description="Helical" evidence="8">
    <location>
        <begin position="282"/>
        <end position="302"/>
    </location>
</feature>
<feature type="transmembrane region" description="Helical" evidence="8">
    <location>
        <begin position="222"/>
        <end position="240"/>
    </location>
</feature>
<keyword evidence="5 8" id="KW-0812">Transmembrane</keyword>
<keyword evidence="4" id="KW-1003">Cell membrane</keyword>
<evidence type="ECO:0000313" key="10">
    <source>
        <dbReference type="Proteomes" id="UP001236559"/>
    </source>
</evidence>
<evidence type="ECO:0000256" key="8">
    <source>
        <dbReference type="SAM" id="Phobius"/>
    </source>
</evidence>
<feature type="transmembrane region" description="Helical" evidence="8">
    <location>
        <begin position="124"/>
        <end position="146"/>
    </location>
</feature>
<evidence type="ECO:0000256" key="2">
    <source>
        <dbReference type="ARBA" id="ARBA00010145"/>
    </source>
</evidence>
<organism evidence="9 10">
    <name type="scientific">Peptoniphilus koenoeneniae</name>
    <dbReference type="NCBI Taxonomy" id="507751"/>
    <lineage>
        <taxon>Bacteria</taxon>
        <taxon>Bacillati</taxon>
        <taxon>Bacillota</taxon>
        <taxon>Tissierellia</taxon>
        <taxon>Tissierellales</taxon>
        <taxon>Peptoniphilaceae</taxon>
        <taxon>Peptoniphilus</taxon>
    </lineage>
</organism>
<reference evidence="9 10" key="1">
    <citation type="submission" date="2023-07" db="EMBL/GenBank/DDBJ databases">
        <title>Genomic Encyclopedia of Type Strains, Phase IV (KMG-IV): sequencing the most valuable type-strain genomes for metagenomic binning, comparative biology and taxonomic classification.</title>
        <authorList>
            <person name="Goeker M."/>
        </authorList>
    </citation>
    <scope>NUCLEOTIDE SEQUENCE [LARGE SCALE GENOMIC DNA]</scope>
    <source>
        <strain evidence="9 10">DSM 22616</strain>
    </source>
</reference>
<evidence type="ECO:0000256" key="7">
    <source>
        <dbReference type="ARBA" id="ARBA00023136"/>
    </source>
</evidence>
<name>A0ABU0AUM6_9FIRM</name>
<evidence type="ECO:0000313" key="9">
    <source>
        <dbReference type="EMBL" id="MDQ0274143.1"/>
    </source>
</evidence>
<dbReference type="InterPro" id="IPR038770">
    <property type="entry name" value="Na+/solute_symporter_sf"/>
</dbReference>
<dbReference type="RefSeq" id="WP_307494826.1">
    <property type="nucleotide sequence ID" value="NZ_JAUSTN010000001.1"/>
</dbReference>
<feature type="transmembrane region" description="Helical" evidence="8">
    <location>
        <begin position="59"/>
        <end position="87"/>
    </location>
</feature>
<protein>
    <submittedName>
        <fullName evidence="9">Permease</fullName>
    </submittedName>
</protein>
<feature type="transmembrane region" description="Helical" evidence="8">
    <location>
        <begin position="33"/>
        <end position="53"/>
    </location>
</feature>
<keyword evidence="6 8" id="KW-1133">Transmembrane helix</keyword>